<dbReference type="Proteomes" id="UP000594480">
    <property type="component" value="Chromosome"/>
</dbReference>
<dbReference type="SUPFAM" id="SSF48317">
    <property type="entry name" value="Acid phosphatase/Vanadium-dependent haloperoxidase"/>
    <property type="match status" value="1"/>
</dbReference>
<accession>A0A7S8MWQ6</accession>
<name>A0A7S8MWQ6_9MICO</name>
<dbReference type="SMART" id="SM00014">
    <property type="entry name" value="acidPPc"/>
    <property type="match status" value="1"/>
</dbReference>
<keyword evidence="6 7" id="KW-0472">Membrane</keyword>
<organism evidence="9 10">
    <name type="scientific">Microbacterium schleiferi</name>
    <dbReference type="NCBI Taxonomy" id="69362"/>
    <lineage>
        <taxon>Bacteria</taxon>
        <taxon>Bacillati</taxon>
        <taxon>Actinomycetota</taxon>
        <taxon>Actinomycetes</taxon>
        <taxon>Micrococcales</taxon>
        <taxon>Microbacteriaceae</taxon>
        <taxon>Microbacterium</taxon>
    </lineage>
</organism>
<evidence type="ECO:0000259" key="8">
    <source>
        <dbReference type="SMART" id="SM00014"/>
    </source>
</evidence>
<dbReference type="GO" id="GO:0005886">
    <property type="term" value="C:plasma membrane"/>
    <property type="evidence" value="ECO:0007669"/>
    <property type="project" value="UniProtKB-SubCell"/>
</dbReference>
<gene>
    <name evidence="9" type="ORF">IT882_11690</name>
</gene>
<feature type="transmembrane region" description="Helical" evidence="7">
    <location>
        <begin position="94"/>
        <end position="116"/>
    </location>
</feature>
<dbReference type="GO" id="GO:0016787">
    <property type="term" value="F:hydrolase activity"/>
    <property type="evidence" value="ECO:0007669"/>
    <property type="project" value="UniProtKB-KW"/>
</dbReference>
<protein>
    <submittedName>
        <fullName evidence="9">Phosphatase PAP2 family protein</fullName>
    </submittedName>
</protein>
<evidence type="ECO:0000256" key="4">
    <source>
        <dbReference type="ARBA" id="ARBA00022801"/>
    </source>
</evidence>
<dbReference type="PANTHER" id="PTHR14969:SF62">
    <property type="entry name" value="DECAPRENYLPHOSPHORYL-5-PHOSPHORIBOSE PHOSPHATASE RV3807C-RELATED"/>
    <property type="match status" value="1"/>
</dbReference>
<sequence length="237" mass="24961">MIGTARHRRVPGWVVATVAAAAFAAIALIGVLITSNPGWSAQEIRIVIAVNGTSTAALDAIAHTIAVLLGPTGAAVITLGAMALAALLARSWVLGLRLGILIGFSWGTADLVKALVQRPRPDPALLPFPPAVEPTTFSYPSGHTAFAVALGVSVFALLTLARARYITLAAAIILVAATAWSRVYLGVHYPTDTLASMFLVPFLVWALVRWTGRISLFTRKGADRAHAASSGRWQRQP</sequence>
<keyword evidence="3 7" id="KW-0812">Transmembrane</keyword>
<feature type="transmembrane region" description="Helical" evidence="7">
    <location>
        <begin position="165"/>
        <end position="187"/>
    </location>
</feature>
<keyword evidence="4" id="KW-0378">Hydrolase</keyword>
<evidence type="ECO:0000256" key="7">
    <source>
        <dbReference type="SAM" id="Phobius"/>
    </source>
</evidence>
<reference evidence="9 10" key="1">
    <citation type="submission" date="2020-11" db="EMBL/GenBank/DDBJ databases">
        <title>Amino acid is mineralized and recycled by bacteria in oceanic microbiome.</title>
        <authorList>
            <person name="Zheng L.Y."/>
        </authorList>
    </citation>
    <scope>NUCLEOTIDE SEQUENCE [LARGE SCALE GENOMIC DNA]</scope>
    <source>
        <strain evidence="9 10">A32-1</strain>
    </source>
</reference>
<dbReference type="EMBL" id="CP064760">
    <property type="protein sequence ID" value="QPE03910.1"/>
    <property type="molecule type" value="Genomic_DNA"/>
</dbReference>
<dbReference type="PANTHER" id="PTHR14969">
    <property type="entry name" value="SPHINGOSINE-1-PHOSPHATE PHOSPHOHYDROLASE"/>
    <property type="match status" value="1"/>
</dbReference>
<dbReference type="AlphaFoldDB" id="A0A7S8MWQ6"/>
<feature type="transmembrane region" description="Helical" evidence="7">
    <location>
        <begin position="136"/>
        <end position="158"/>
    </location>
</feature>
<dbReference type="Gene3D" id="1.20.144.10">
    <property type="entry name" value="Phosphatidic acid phosphatase type 2/haloperoxidase"/>
    <property type="match status" value="1"/>
</dbReference>
<keyword evidence="10" id="KW-1185">Reference proteome</keyword>
<feature type="transmembrane region" description="Helical" evidence="7">
    <location>
        <begin position="60"/>
        <end position="87"/>
    </location>
</feature>
<dbReference type="RefSeq" id="WP_195692001.1">
    <property type="nucleotide sequence ID" value="NZ_CP064760.1"/>
</dbReference>
<evidence type="ECO:0000313" key="9">
    <source>
        <dbReference type="EMBL" id="QPE03910.1"/>
    </source>
</evidence>
<dbReference type="InterPro" id="IPR036938">
    <property type="entry name" value="PAP2/HPO_sf"/>
</dbReference>
<comment type="subcellular location">
    <subcellularLocation>
        <location evidence="1">Cell membrane</location>
        <topology evidence="1">Multi-pass membrane protein</topology>
    </subcellularLocation>
</comment>
<keyword evidence="2" id="KW-1003">Cell membrane</keyword>
<feature type="transmembrane region" description="Helical" evidence="7">
    <location>
        <begin position="193"/>
        <end position="210"/>
    </location>
</feature>
<evidence type="ECO:0000256" key="5">
    <source>
        <dbReference type="ARBA" id="ARBA00022989"/>
    </source>
</evidence>
<feature type="domain" description="Phosphatidic acid phosphatase type 2/haloperoxidase" evidence="8">
    <location>
        <begin position="93"/>
        <end position="208"/>
    </location>
</feature>
<evidence type="ECO:0000256" key="3">
    <source>
        <dbReference type="ARBA" id="ARBA00022692"/>
    </source>
</evidence>
<feature type="transmembrane region" description="Helical" evidence="7">
    <location>
        <begin position="12"/>
        <end position="33"/>
    </location>
</feature>
<keyword evidence="5 7" id="KW-1133">Transmembrane helix</keyword>
<dbReference type="KEGG" id="msf:IT882_11690"/>
<evidence type="ECO:0000256" key="1">
    <source>
        <dbReference type="ARBA" id="ARBA00004651"/>
    </source>
</evidence>
<evidence type="ECO:0000256" key="2">
    <source>
        <dbReference type="ARBA" id="ARBA00022475"/>
    </source>
</evidence>
<dbReference type="InterPro" id="IPR000326">
    <property type="entry name" value="PAP2/HPO"/>
</dbReference>
<evidence type="ECO:0000256" key="6">
    <source>
        <dbReference type="ARBA" id="ARBA00023136"/>
    </source>
</evidence>
<evidence type="ECO:0000313" key="10">
    <source>
        <dbReference type="Proteomes" id="UP000594480"/>
    </source>
</evidence>
<proteinExistence type="predicted"/>
<dbReference type="Pfam" id="PF01569">
    <property type="entry name" value="PAP2"/>
    <property type="match status" value="1"/>
</dbReference>